<organism evidence="1 2">
    <name type="scientific">Sphingopyxis macrogoltabida</name>
    <name type="common">Sphingomonas macrogoltabidus</name>
    <dbReference type="NCBI Taxonomy" id="33050"/>
    <lineage>
        <taxon>Bacteria</taxon>
        <taxon>Pseudomonadati</taxon>
        <taxon>Pseudomonadota</taxon>
        <taxon>Alphaproteobacteria</taxon>
        <taxon>Sphingomonadales</taxon>
        <taxon>Sphingomonadaceae</taxon>
        <taxon>Sphingopyxis</taxon>
    </lineage>
</organism>
<dbReference type="AlphaFoldDB" id="A0A2W5KWV9"/>
<dbReference type="EMBL" id="QFPJ01000028">
    <property type="protein sequence ID" value="PZQ21502.1"/>
    <property type="molecule type" value="Genomic_DNA"/>
</dbReference>
<dbReference type="InterPro" id="IPR006279">
    <property type="entry name" value="SoxD"/>
</dbReference>
<proteinExistence type="predicted"/>
<dbReference type="Pfam" id="PF04267">
    <property type="entry name" value="SoxD"/>
    <property type="match status" value="1"/>
</dbReference>
<reference evidence="1 2" key="1">
    <citation type="submission" date="2017-08" db="EMBL/GenBank/DDBJ databases">
        <title>Infants hospitalized years apart are colonized by the same room-sourced microbial strains.</title>
        <authorList>
            <person name="Brooks B."/>
            <person name="Olm M.R."/>
            <person name="Firek B.A."/>
            <person name="Baker R."/>
            <person name="Thomas B.C."/>
            <person name="Morowitz M.J."/>
            <person name="Banfield J.F."/>
        </authorList>
    </citation>
    <scope>NUCLEOTIDE SEQUENCE [LARGE SCALE GENOMIC DNA]</scope>
    <source>
        <strain evidence="1">S2_005_003_R2_47</strain>
    </source>
</reference>
<dbReference type="NCBIfam" id="TIGR01374">
    <property type="entry name" value="soxD"/>
    <property type="match status" value="1"/>
</dbReference>
<evidence type="ECO:0000313" key="1">
    <source>
        <dbReference type="EMBL" id="PZQ21502.1"/>
    </source>
</evidence>
<gene>
    <name evidence="1" type="ORF">DI569_11710</name>
</gene>
<comment type="caution">
    <text evidence="1">The sequence shown here is derived from an EMBL/GenBank/DDBJ whole genome shotgun (WGS) entry which is preliminary data.</text>
</comment>
<evidence type="ECO:0000313" key="2">
    <source>
        <dbReference type="Proteomes" id="UP000248597"/>
    </source>
</evidence>
<dbReference type="InterPro" id="IPR038561">
    <property type="entry name" value="SoxD_sf"/>
</dbReference>
<dbReference type="GO" id="GO:0008115">
    <property type="term" value="F:sarcosine oxidase activity"/>
    <property type="evidence" value="ECO:0007669"/>
    <property type="project" value="InterPro"/>
</dbReference>
<name>A0A2W5KWV9_SPHMC</name>
<sequence>MLIISCPYCGDRPENEFVYGGEAHIARPLQPAELDDEAWSTFLYVRTNAKGPHAERWRHIHGCARFFNAVRDTRSDMFVATYRIGDPRPSKGEIA</sequence>
<dbReference type="Proteomes" id="UP000248597">
    <property type="component" value="Unassembled WGS sequence"/>
</dbReference>
<protein>
    <submittedName>
        <fullName evidence="1">Sarcosine oxidase subunit delta</fullName>
    </submittedName>
</protein>
<accession>A0A2W5KWV9</accession>
<dbReference type="Gene3D" id="3.30.2270.10">
    <property type="entry name" value="Folate-binding superfamily"/>
    <property type="match status" value="1"/>
</dbReference>
<dbReference type="GO" id="GO:0046653">
    <property type="term" value="P:tetrahydrofolate metabolic process"/>
    <property type="evidence" value="ECO:0007669"/>
    <property type="project" value="InterPro"/>
</dbReference>